<comment type="caution">
    <text evidence="1">The sequence shown here is derived from an EMBL/GenBank/DDBJ whole genome shotgun (WGS) entry which is preliminary data.</text>
</comment>
<proteinExistence type="predicted"/>
<gene>
    <name evidence="1" type="ORF">GH714_036059</name>
</gene>
<dbReference type="PANTHER" id="PTHR33923">
    <property type="entry name" value="CALMODULIN-BINDING PROTEIN-RELATED"/>
    <property type="match status" value="1"/>
</dbReference>
<dbReference type="GO" id="GO:0005516">
    <property type="term" value="F:calmodulin binding"/>
    <property type="evidence" value="ECO:0007669"/>
    <property type="project" value="InterPro"/>
</dbReference>
<keyword evidence="2" id="KW-1185">Reference proteome</keyword>
<dbReference type="EMBL" id="JAAGAX010000008">
    <property type="protein sequence ID" value="KAF2308164.1"/>
    <property type="molecule type" value="Genomic_DNA"/>
</dbReference>
<evidence type="ECO:0000313" key="1">
    <source>
        <dbReference type="EMBL" id="KAF2308164.1"/>
    </source>
</evidence>
<dbReference type="AlphaFoldDB" id="A0A6A6M4D1"/>
<dbReference type="PANTHER" id="PTHR33923:SF3">
    <property type="entry name" value="CALMODULIN BINDING PROTEIN PICBP"/>
    <property type="match status" value="1"/>
</dbReference>
<protein>
    <submittedName>
        <fullName evidence="1">Uncharacterized protein</fullName>
    </submittedName>
</protein>
<reference evidence="1 2" key="1">
    <citation type="journal article" date="2020" name="Mol. Plant">
        <title>The Chromosome-Based Rubber Tree Genome Provides New Insights into Spurge Genome Evolution and Rubber Biosynthesis.</title>
        <authorList>
            <person name="Liu J."/>
            <person name="Shi C."/>
            <person name="Shi C.C."/>
            <person name="Li W."/>
            <person name="Zhang Q.J."/>
            <person name="Zhang Y."/>
            <person name="Li K."/>
            <person name="Lu H.F."/>
            <person name="Shi C."/>
            <person name="Zhu S.T."/>
            <person name="Xiao Z.Y."/>
            <person name="Nan H."/>
            <person name="Yue Y."/>
            <person name="Zhu X.G."/>
            <person name="Wu Y."/>
            <person name="Hong X.N."/>
            <person name="Fan G.Y."/>
            <person name="Tong Y."/>
            <person name="Zhang D."/>
            <person name="Mao C.L."/>
            <person name="Liu Y.L."/>
            <person name="Hao S.J."/>
            <person name="Liu W.Q."/>
            <person name="Lv M.Q."/>
            <person name="Zhang H.B."/>
            <person name="Liu Y."/>
            <person name="Hu-Tang G.R."/>
            <person name="Wang J.P."/>
            <person name="Wang J.H."/>
            <person name="Sun Y.H."/>
            <person name="Ni S.B."/>
            <person name="Chen W.B."/>
            <person name="Zhang X.C."/>
            <person name="Jiao Y.N."/>
            <person name="Eichler E.E."/>
            <person name="Li G.H."/>
            <person name="Liu X."/>
            <person name="Gao L.Z."/>
        </authorList>
    </citation>
    <scope>NUCLEOTIDE SEQUENCE [LARGE SCALE GENOMIC DNA]</scope>
    <source>
        <strain evidence="2">cv. GT1</strain>
        <tissue evidence="1">Leaf</tissue>
    </source>
</reference>
<organism evidence="1 2">
    <name type="scientific">Hevea brasiliensis</name>
    <name type="common">Para rubber tree</name>
    <name type="synonym">Siphonia brasiliensis</name>
    <dbReference type="NCBI Taxonomy" id="3981"/>
    <lineage>
        <taxon>Eukaryota</taxon>
        <taxon>Viridiplantae</taxon>
        <taxon>Streptophyta</taxon>
        <taxon>Embryophyta</taxon>
        <taxon>Tracheophyta</taxon>
        <taxon>Spermatophyta</taxon>
        <taxon>Magnoliopsida</taxon>
        <taxon>eudicotyledons</taxon>
        <taxon>Gunneridae</taxon>
        <taxon>Pentapetalae</taxon>
        <taxon>rosids</taxon>
        <taxon>fabids</taxon>
        <taxon>Malpighiales</taxon>
        <taxon>Euphorbiaceae</taxon>
        <taxon>Crotonoideae</taxon>
        <taxon>Micrandreae</taxon>
        <taxon>Hevea</taxon>
    </lineage>
</organism>
<accession>A0A6A6M4D1</accession>
<evidence type="ECO:0000313" key="2">
    <source>
        <dbReference type="Proteomes" id="UP000467840"/>
    </source>
</evidence>
<dbReference type="Pfam" id="PF07839">
    <property type="entry name" value="CaM_binding"/>
    <property type="match status" value="1"/>
</dbReference>
<dbReference type="InterPro" id="IPR044681">
    <property type="entry name" value="PICBP-like"/>
</dbReference>
<name>A0A6A6M4D1_HEVBR</name>
<sequence length="1216" mass="135629">MNSTGAKRSPMKKCSQILDSSMHKATCSSVLKDSKFPELQSGGSDSEGISAMKVCTYSYCSIHGNRHSDLTPSKSLVSTRRRLSKTQKSTKMESQSFHRAKRSSNTKKGMQAGKMDCLTDMAVVEPAHKRRAITSIRKMASPKDDLNGEGTHGREYKDSRNSESVDENLHLYLKEKLQISEFWTAERSVLEPCLLRDKSKEYCADKKEEGIVASTSHKRVLPADHPEHTNIISQKVEDPGQWRDMLPYDDITYTCHEEIPVDGKVHQDVNEDRISSLNFDVYKIDAELNTSEATTSTRVANADKKEEGTVASNSLKCVLPADHSEHTDIILQKVEDPGQWCDMLPFDENTYHEEIPVDEKVHHDVNEDRISSLNFDVYKIDSELNTSEATTSTSAANADKKEEGTVASNSHKCVLPADHPEHTDIILQKVEDPGQWCDMLPFDENTYHEEIPVDGKVHQDVNEDRISSLNFDVYKIDSELNTSDATTSTSAANADKKEEGTVASNSHKCVLPADHPEHTDIILQKVEDPGQWCDMLPFDDITYNCHEGIPVDGKVHQDVSEGRISSLNFDEYATDSELNTSEATTSTIGANAYKKGEGIVASNSHKCVLPADHPEHTNIILQKVEDPGQWCDMLPFDDVTYTCHEEIPVDGKVYQDVKEDRVSSLNFDVYKVDSELNTSEATASTSVAKEPIDKSRSLSTKAFVESSAINDMISSASVSQQLDEQTADSKGKNEDPVQDYQFPSRDSEPDCNSLVVEKIQMEKQKHMGLWNLIYHHMVSRIASDDEMQPPLNKMDEEEQGEGENTLPGIGEGMEVYDHDRGSHKIQLYQHNAIKLLREALDEILSEIPDLLSDDQSINNNSNSDKGGKNHDASGELRMSNSSDSGEESMVQDLEAMRHEEDNINGPEGDKAQSNIVSKSKQQPPKSWSNLKKIIILKRFVKALEKVRNFNPQESRHVVQPEHGANEIHLRHQTMEDRKNSEWMLDYALQHVISKLAPDQKRKAALLVQAFGTVVPLVEPGTSPRSSVSASSHASPVQTATASSYEKGSRKRKETNFGISLHKSSCPDMIYKDDQDQVCDSTKKEGIPESCFELNEPSSESGFIHSAPSILTFESTSANLKESFGVLNPCNSDHNYNAKDNDPDTVSYCLVEPREAAQTERGESSRTATAEDQDTLTRIELIMVQIEQKLLQVEQDISQIHALLQLIVSLLPPPAPQ</sequence>
<dbReference type="Proteomes" id="UP000467840">
    <property type="component" value="Chromosome 9"/>
</dbReference>
<dbReference type="SMART" id="SM01054">
    <property type="entry name" value="CaM_binding"/>
    <property type="match status" value="1"/>
</dbReference>
<dbReference type="InterPro" id="IPR012417">
    <property type="entry name" value="CaM-bd_dom_pln"/>
</dbReference>